<sequence length="74" mass="8615">MKKRYTHKIFKNLCKGCSLCVHYCPKNVLEIGDDRKVIAARPDDCIGCHMCEMRCPDFAIQVHVCEEEEKEKVK</sequence>
<dbReference type="PANTHER" id="PTHR43122">
    <property type="entry name" value="FERREDOXIN SUBUNIT OF PYRUVATE:FLAVODOXIN OXIDOREDUCTASE-RELATED"/>
    <property type="match status" value="1"/>
</dbReference>
<dbReference type="GO" id="GO:0051536">
    <property type="term" value="F:iron-sulfur cluster binding"/>
    <property type="evidence" value="ECO:0007669"/>
    <property type="project" value="UniProtKB-KW"/>
</dbReference>
<protein>
    <submittedName>
        <fullName evidence="5">Ferredoxin</fullName>
    </submittedName>
</protein>
<dbReference type="PATRIC" id="fig|1635277.3.peg.320"/>
<keyword evidence="3" id="KW-0411">Iron-sulfur</keyword>
<evidence type="ECO:0000256" key="1">
    <source>
        <dbReference type="ARBA" id="ARBA00022723"/>
    </source>
</evidence>
<organism evidence="5 6">
    <name type="scientific">candidate division TA06 bacterium 34_109</name>
    <dbReference type="NCBI Taxonomy" id="1635277"/>
    <lineage>
        <taxon>Bacteria</taxon>
        <taxon>Bacteria division TA06</taxon>
    </lineage>
</organism>
<dbReference type="GO" id="GO:0046872">
    <property type="term" value="F:metal ion binding"/>
    <property type="evidence" value="ECO:0007669"/>
    <property type="project" value="UniProtKB-KW"/>
</dbReference>
<dbReference type="PANTHER" id="PTHR43122:SF1">
    <property type="entry name" value="IRON-SULFUR-BINDING PROTEIN"/>
    <property type="match status" value="1"/>
</dbReference>
<feature type="domain" description="4Fe-4S ferredoxin-type" evidence="4">
    <location>
        <begin position="36"/>
        <end position="65"/>
    </location>
</feature>
<dbReference type="Gene3D" id="3.30.70.20">
    <property type="match status" value="1"/>
</dbReference>
<evidence type="ECO:0000256" key="3">
    <source>
        <dbReference type="ARBA" id="ARBA00023014"/>
    </source>
</evidence>
<dbReference type="PROSITE" id="PS00198">
    <property type="entry name" value="4FE4S_FER_1"/>
    <property type="match status" value="1"/>
</dbReference>
<evidence type="ECO:0000259" key="4">
    <source>
        <dbReference type="PROSITE" id="PS51379"/>
    </source>
</evidence>
<accession>A0A117M712</accession>
<comment type="caution">
    <text evidence="5">The sequence shown here is derived from an EMBL/GenBank/DDBJ whole genome shotgun (WGS) entry which is preliminary data.</text>
</comment>
<proteinExistence type="predicted"/>
<dbReference type="Proteomes" id="UP000053467">
    <property type="component" value="Unassembled WGS sequence"/>
</dbReference>
<gene>
    <name evidence="5" type="ORF">XE03_0311</name>
</gene>
<name>A0A117M712_UNCT6</name>
<dbReference type="EMBL" id="LGGX01000002">
    <property type="protein sequence ID" value="KUK87792.1"/>
    <property type="molecule type" value="Genomic_DNA"/>
</dbReference>
<keyword evidence="2" id="KW-0408">Iron</keyword>
<evidence type="ECO:0000313" key="5">
    <source>
        <dbReference type="EMBL" id="KUK87792.1"/>
    </source>
</evidence>
<dbReference type="InterPro" id="IPR017900">
    <property type="entry name" value="4Fe4S_Fe_S_CS"/>
</dbReference>
<evidence type="ECO:0000256" key="2">
    <source>
        <dbReference type="ARBA" id="ARBA00023004"/>
    </source>
</evidence>
<dbReference type="AlphaFoldDB" id="A0A117M712"/>
<keyword evidence="1" id="KW-0479">Metal-binding</keyword>
<dbReference type="Pfam" id="PF12838">
    <property type="entry name" value="Fer4_7"/>
    <property type="match status" value="1"/>
</dbReference>
<dbReference type="SUPFAM" id="SSF54862">
    <property type="entry name" value="4Fe-4S ferredoxins"/>
    <property type="match status" value="1"/>
</dbReference>
<reference evidence="6" key="1">
    <citation type="journal article" date="2015" name="MBio">
        <title>Genome-Resolved Metagenomic Analysis Reveals Roles for Candidate Phyla and Other Microbial Community Members in Biogeochemical Transformations in Oil Reservoirs.</title>
        <authorList>
            <person name="Hu P."/>
            <person name="Tom L."/>
            <person name="Singh A."/>
            <person name="Thomas B.C."/>
            <person name="Baker B.J."/>
            <person name="Piceno Y.M."/>
            <person name="Andersen G.L."/>
            <person name="Banfield J.F."/>
        </authorList>
    </citation>
    <scope>NUCLEOTIDE SEQUENCE [LARGE SCALE GENOMIC DNA]</scope>
</reference>
<dbReference type="InterPro" id="IPR017896">
    <property type="entry name" value="4Fe4S_Fe-S-bd"/>
</dbReference>
<dbReference type="PROSITE" id="PS51379">
    <property type="entry name" value="4FE4S_FER_2"/>
    <property type="match status" value="2"/>
</dbReference>
<feature type="domain" description="4Fe-4S ferredoxin-type" evidence="4">
    <location>
        <begin position="5"/>
        <end position="34"/>
    </location>
</feature>
<evidence type="ECO:0000313" key="6">
    <source>
        <dbReference type="Proteomes" id="UP000053467"/>
    </source>
</evidence>